<dbReference type="SUPFAM" id="SSF52266">
    <property type="entry name" value="SGNH hydrolase"/>
    <property type="match status" value="1"/>
</dbReference>
<evidence type="ECO:0000313" key="2">
    <source>
        <dbReference type="Proteomes" id="UP001500433"/>
    </source>
</evidence>
<proteinExistence type="predicted"/>
<dbReference type="EMBL" id="BAABJH010000001">
    <property type="protein sequence ID" value="GAA4891450.1"/>
    <property type="molecule type" value="Genomic_DNA"/>
</dbReference>
<dbReference type="Proteomes" id="UP001500433">
    <property type="component" value="Unassembled WGS sequence"/>
</dbReference>
<dbReference type="RefSeq" id="WP_345273468.1">
    <property type="nucleotide sequence ID" value="NZ_BAABJH010000001.1"/>
</dbReference>
<sequence>MKNVFIVCLLSIFLNSCNAQKSIKYAGIDRTLSLLQNSTKESPNNVDILFYGQSIIGGMKTNILVDSLRNLYPNTNITYKHKPIGGFTIPRLIKTAEHDIFHENPDLIVFHAYDGIKDGLYDSLIKKIRSKMTSDVLLLNHHYVWNVPESKLKHINKSHDFDSKEIQKISKKYDCGFVDVRKQWAEYLNNRSIGANELMGNTIDPNVHPNDKGNALLRSIVLKEFKKRPNFEYNEEKDEIRNSQKEINTSFFGTRVDLITIEELNSGAKIKVLVDGKRPSTFKSNYYISRPSKGFKSWMPAMLNVSLGATFPVEEKWTLEIYDINREEENFKFKLYGSLTGFDGDGDLTTDFISNSNRIIINSEDFMLFQIEEITKKNIPEGFKIEFSVISLVKDIIELNNKESKYTLFRGLQAKNHDLSLEVISGSPSIKELLISQPFLEANE</sequence>
<comment type="caution">
    <text evidence="1">The sequence shown here is derived from an EMBL/GenBank/DDBJ whole genome shotgun (WGS) entry which is preliminary data.</text>
</comment>
<accession>A0ABP9F7F1</accession>
<keyword evidence="2" id="KW-1185">Reference proteome</keyword>
<dbReference type="Gene3D" id="3.40.50.1110">
    <property type="entry name" value="SGNH hydrolase"/>
    <property type="match status" value="1"/>
</dbReference>
<organism evidence="1 2">
    <name type="scientific">Flaviramulus aquimarinus</name>
    <dbReference type="NCBI Taxonomy" id="1170456"/>
    <lineage>
        <taxon>Bacteria</taxon>
        <taxon>Pseudomonadati</taxon>
        <taxon>Bacteroidota</taxon>
        <taxon>Flavobacteriia</taxon>
        <taxon>Flavobacteriales</taxon>
        <taxon>Flavobacteriaceae</taxon>
        <taxon>Flaviramulus</taxon>
    </lineage>
</organism>
<protein>
    <recommendedName>
        <fullName evidence="3">SGNH/GDSL hydrolase family protein</fullName>
    </recommendedName>
</protein>
<evidence type="ECO:0000313" key="1">
    <source>
        <dbReference type="EMBL" id="GAA4891450.1"/>
    </source>
</evidence>
<dbReference type="InterPro" id="IPR036514">
    <property type="entry name" value="SGNH_hydro_sf"/>
</dbReference>
<evidence type="ECO:0008006" key="3">
    <source>
        <dbReference type="Google" id="ProtNLM"/>
    </source>
</evidence>
<reference evidence="2" key="1">
    <citation type="journal article" date="2019" name="Int. J. Syst. Evol. Microbiol.">
        <title>The Global Catalogue of Microorganisms (GCM) 10K type strain sequencing project: providing services to taxonomists for standard genome sequencing and annotation.</title>
        <authorList>
            <consortium name="The Broad Institute Genomics Platform"/>
            <consortium name="The Broad Institute Genome Sequencing Center for Infectious Disease"/>
            <person name="Wu L."/>
            <person name="Ma J."/>
        </authorList>
    </citation>
    <scope>NUCLEOTIDE SEQUENCE [LARGE SCALE GENOMIC DNA]</scope>
    <source>
        <strain evidence="2">JCM 18274</strain>
    </source>
</reference>
<gene>
    <name evidence="1" type="ORF">GCM10023311_14770</name>
</gene>
<name>A0ABP9F7F1_9FLAO</name>